<dbReference type="PRINTS" id="PR00412">
    <property type="entry name" value="EPOXHYDRLASE"/>
</dbReference>
<feature type="domain" description="AB hydrolase-1" evidence="2">
    <location>
        <begin position="41"/>
        <end position="142"/>
    </location>
</feature>
<reference evidence="3 4" key="1">
    <citation type="submission" date="2017-08" db="EMBL/GenBank/DDBJ databases">
        <authorList>
            <person name="de Groot N.N."/>
        </authorList>
    </citation>
    <scope>NUCLEOTIDE SEQUENCE [LARGE SCALE GENOMIC DNA]</scope>
    <source>
        <strain evidence="3 4">NBT06-6</strain>
    </source>
</reference>
<name>A0A269PGI8_9CORY</name>
<evidence type="ECO:0000259" key="2">
    <source>
        <dbReference type="Pfam" id="PF00561"/>
    </source>
</evidence>
<evidence type="ECO:0000313" key="4">
    <source>
        <dbReference type="Proteomes" id="UP000215771"/>
    </source>
</evidence>
<dbReference type="Pfam" id="PF00561">
    <property type="entry name" value="Abhydrolase_1"/>
    <property type="match status" value="1"/>
</dbReference>
<dbReference type="AlphaFoldDB" id="A0A269PGI8"/>
<dbReference type="RefSeq" id="WP_095275194.1">
    <property type="nucleotide sequence ID" value="NZ_CP047655.1"/>
</dbReference>
<evidence type="ECO:0000256" key="1">
    <source>
        <dbReference type="ARBA" id="ARBA00022801"/>
    </source>
</evidence>
<dbReference type="SUPFAM" id="SSF53474">
    <property type="entry name" value="alpha/beta-Hydrolases"/>
    <property type="match status" value="1"/>
</dbReference>
<dbReference type="PANTHER" id="PTHR43329">
    <property type="entry name" value="EPOXIDE HYDROLASE"/>
    <property type="match status" value="1"/>
</dbReference>
<accession>A0A269PGI8</accession>
<organism evidence="3 4">
    <name type="scientific">Corynebacterium hadale</name>
    <dbReference type="NCBI Taxonomy" id="2026255"/>
    <lineage>
        <taxon>Bacteria</taxon>
        <taxon>Bacillati</taxon>
        <taxon>Actinomycetota</taxon>
        <taxon>Actinomycetes</taxon>
        <taxon>Mycobacteriales</taxon>
        <taxon>Corynebacteriaceae</taxon>
        <taxon>Corynebacterium</taxon>
    </lineage>
</organism>
<keyword evidence="1" id="KW-0378">Hydrolase</keyword>
<evidence type="ECO:0000313" key="3">
    <source>
        <dbReference type="EMBL" id="PAJ71283.1"/>
    </source>
</evidence>
<dbReference type="EMBL" id="NQMQ01000001">
    <property type="protein sequence ID" value="PAJ71283.1"/>
    <property type="molecule type" value="Genomic_DNA"/>
</dbReference>
<dbReference type="InterPro" id="IPR000073">
    <property type="entry name" value="AB_hydrolase_1"/>
</dbReference>
<dbReference type="InterPro" id="IPR000639">
    <property type="entry name" value="Epox_hydrolase-like"/>
</dbReference>
<dbReference type="Gene3D" id="3.40.50.1820">
    <property type="entry name" value="alpha/beta hydrolase"/>
    <property type="match status" value="1"/>
</dbReference>
<dbReference type="GO" id="GO:0016787">
    <property type="term" value="F:hydrolase activity"/>
    <property type="evidence" value="ECO:0007669"/>
    <property type="project" value="UniProtKB-KW"/>
</dbReference>
<proteinExistence type="predicted"/>
<comment type="caution">
    <text evidence="3">The sequence shown here is derived from an EMBL/GenBank/DDBJ whole genome shotgun (WGS) entry which is preliminary data.</text>
</comment>
<gene>
    <name evidence="3" type="ORF">CIG21_00690</name>
</gene>
<sequence>MPRLTPTSPSVVDLPGEFAHRMLHTRGVRLHAAVAGDPADPLVLLIHGAYGGWFDFRYALAPLASRGYHVAALDQRGFGMSDKPAHRGGNLLRILRGDLGGVIHTLGHANAALVAADTGAVIARALEQAQPQLVRSVLTLPNEPYLPAWLSRLPVPVASATATRLPGALDRAWRSAFHATLARAAADSAAKHPEHPAETLATRLAALRIDNALPHILATHRLRRHAPADGANHVLHALPFAGDPGAFVRGVEKHLAS</sequence>
<protein>
    <recommendedName>
        <fullName evidence="2">AB hydrolase-1 domain-containing protein</fullName>
    </recommendedName>
</protein>
<dbReference type="Proteomes" id="UP000215771">
    <property type="component" value="Unassembled WGS sequence"/>
</dbReference>
<dbReference type="InterPro" id="IPR029058">
    <property type="entry name" value="AB_hydrolase_fold"/>
</dbReference>